<dbReference type="PIRSF" id="PIRSF018637">
    <property type="entry name" value="TrmK"/>
    <property type="match status" value="1"/>
</dbReference>
<proteinExistence type="predicted"/>
<evidence type="ECO:0000313" key="1">
    <source>
        <dbReference type="EMBL" id="AZA16052.1"/>
    </source>
</evidence>
<dbReference type="Pfam" id="PF04816">
    <property type="entry name" value="TrmK"/>
    <property type="match status" value="1"/>
</dbReference>
<dbReference type="Gene3D" id="1.10.287.1890">
    <property type="match status" value="1"/>
</dbReference>
<dbReference type="RefSeq" id="WP_138491008.1">
    <property type="nucleotide sequence ID" value="NZ_CP046131.1"/>
</dbReference>
<protein>
    <submittedName>
        <fullName evidence="1">SAM-dependent methyltransferase</fullName>
    </submittedName>
</protein>
<dbReference type="GO" id="GO:0160105">
    <property type="term" value="F:tRNA (adenine(22)-N1)-methyltransferase activity"/>
    <property type="evidence" value="ECO:0007669"/>
    <property type="project" value="InterPro"/>
</dbReference>
<reference evidence="1" key="1">
    <citation type="submission" date="2018-07" db="EMBL/GenBank/DDBJ databases">
        <authorList>
            <person name="Somerville V."/>
        </authorList>
    </citation>
    <scope>NUCLEOTIDE SEQUENCE</scope>
    <source>
        <strain evidence="1">NWC_2_2</strain>
    </source>
</reference>
<dbReference type="SUPFAM" id="SSF53335">
    <property type="entry name" value="S-adenosyl-L-methionine-dependent methyltransferases"/>
    <property type="match status" value="1"/>
</dbReference>
<accession>A0A3G6JDM0</accession>
<gene>
    <name evidence="1" type="ORF">DQL93_05490</name>
</gene>
<dbReference type="InterPro" id="IPR029063">
    <property type="entry name" value="SAM-dependent_MTases_sf"/>
</dbReference>
<organism evidence="1">
    <name type="scientific">Lactobacillus delbrueckii subsp. lactis</name>
    <dbReference type="NCBI Taxonomy" id="29397"/>
    <lineage>
        <taxon>Bacteria</taxon>
        <taxon>Bacillati</taxon>
        <taxon>Bacillota</taxon>
        <taxon>Bacilli</taxon>
        <taxon>Lactobacillales</taxon>
        <taxon>Lactobacillaceae</taxon>
        <taxon>Lactobacillus</taxon>
    </lineage>
</organism>
<dbReference type="PANTHER" id="PTHR38451:SF1">
    <property type="entry name" value="TRNA (ADENINE(22)-N(1))-METHYLTRANSFERASE"/>
    <property type="match status" value="1"/>
</dbReference>
<dbReference type="AlphaFoldDB" id="A0A3G6JDM0"/>
<sequence length="230" mass="25483">MNLRLNRLADMVDPGSRLADIGTDHAYLPILLVESGKISHAIASDVAAGPLENAKTDIAAAGLSDQIETRLGSGLETIKESDQIDTVVIAGMGGKLMVNLLSEAASRGVYYPSLVLEANIGENTVRRWLMANKYEIVAEDIVYEAGHIYELIKARLTDQVHELTVREQEFGPLLLKNKTDVFYKKWQGQEAYYQKLLANLNKARKKDLTRIKEVENLLAMIKTELGGEND</sequence>
<keyword evidence="1" id="KW-0808">Transferase</keyword>
<keyword evidence="1" id="KW-0489">Methyltransferase</keyword>
<dbReference type="Gene3D" id="3.40.50.150">
    <property type="entry name" value="Vaccinia Virus protein VP39"/>
    <property type="match status" value="1"/>
</dbReference>
<name>A0A3G6JDM0_LACDL</name>
<dbReference type="EMBL" id="CP031023">
    <property type="protein sequence ID" value="AZA16052.1"/>
    <property type="molecule type" value="Genomic_DNA"/>
</dbReference>
<dbReference type="PANTHER" id="PTHR38451">
    <property type="entry name" value="TRNA (ADENINE(22)-N(1))-METHYLTRANSFERASE"/>
    <property type="match status" value="1"/>
</dbReference>
<dbReference type="GO" id="GO:0032259">
    <property type="term" value="P:methylation"/>
    <property type="evidence" value="ECO:0007669"/>
    <property type="project" value="UniProtKB-KW"/>
</dbReference>
<dbReference type="InterPro" id="IPR006901">
    <property type="entry name" value="TrmK"/>
</dbReference>